<evidence type="ECO:0000256" key="2">
    <source>
        <dbReference type="SAM" id="MobiDB-lite"/>
    </source>
</evidence>
<dbReference type="PANTHER" id="PTHR33392">
    <property type="entry name" value="POLYISOPRENYL-TEICHOIC ACID--PEPTIDOGLYCAN TEICHOIC ACID TRANSFERASE TAGU"/>
    <property type="match status" value="1"/>
</dbReference>
<dbReference type="RefSeq" id="WP_126824470.1">
    <property type="nucleotide sequence ID" value="NZ_JBHLWU010000002.1"/>
</dbReference>
<comment type="similarity">
    <text evidence="1">Belongs to the LytR/CpsA/Psr (LCP) family.</text>
</comment>
<dbReference type="EMBL" id="NGJZ01000002">
    <property type="protein sequence ID" value="RSU07061.1"/>
    <property type="molecule type" value="Genomic_DNA"/>
</dbReference>
<name>A0A430AGN4_9ENTE</name>
<comment type="caution">
    <text evidence="4">The sequence shown here is derived from an EMBL/GenBank/DDBJ whole genome shotgun (WGS) entry which is preliminary data.</text>
</comment>
<sequence>MGRRVNQKRKRKRGKKVFLFILLSLLVAGTGYAMHTYQEMDKVLKKSYTKLNVGKQINQKEASSMQKKAFSVLIMGLDDDEKDERGLGSSRTDSMILASVNPTKSEGKVDITTVSIPRDTYLHINSTKKEGYAKINSAYMLGGNELAVKTVNQLLDTPIDYFLTVDFHVLVKLVDELGGITVDVPFDIYANYASSEDPNSGDLLIPKGSQHLNGAQALVFSRIRKVDDDIKRGERQQQIVQAIIAKVANIKNIPKMDRILSSLNGHFKTNIKTNEIMSLFKMTFDKKISLEPLVFKWEGGNADTMFGQQESVVYLYKNSLDYVRHKLLVNLDLEKSDQRDQKNYEPNEDGTVSEKTPKIDNNWGGNY</sequence>
<dbReference type="Gene3D" id="3.40.630.190">
    <property type="entry name" value="LCP protein"/>
    <property type="match status" value="1"/>
</dbReference>
<dbReference type="InterPro" id="IPR004474">
    <property type="entry name" value="LytR_CpsA_psr"/>
</dbReference>
<dbReference type="OrthoDB" id="27330at2"/>
<gene>
    <name evidence="4" type="ORF">CBF30_07330</name>
</gene>
<dbReference type="Proteomes" id="UP000288669">
    <property type="component" value="Unassembled WGS sequence"/>
</dbReference>
<evidence type="ECO:0000313" key="4">
    <source>
        <dbReference type="EMBL" id="RSU07061.1"/>
    </source>
</evidence>
<keyword evidence="5" id="KW-1185">Reference proteome</keyword>
<accession>A0A430AGN4</accession>
<dbReference type="InterPro" id="IPR050922">
    <property type="entry name" value="LytR/CpsA/Psr_CW_biosynth"/>
</dbReference>
<feature type="domain" description="Cell envelope-related transcriptional attenuator" evidence="3">
    <location>
        <begin position="91"/>
        <end position="248"/>
    </location>
</feature>
<dbReference type="NCBIfam" id="TIGR00350">
    <property type="entry name" value="lytR_cpsA_psr"/>
    <property type="match status" value="1"/>
</dbReference>
<protein>
    <recommendedName>
        <fullName evidence="3">Cell envelope-related transcriptional attenuator domain-containing protein</fullName>
    </recommendedName>
</protein>
<organism evidence="4 5">
    <name type="scientific">Vagococcus entomophilus</name>
    <dbReference type="NCBI Taxonomy" id="1160095"/>
    <lineage>
        <taxon>Bacteria</taxon>
        <taxon>Bacillati</taxon>
        <taxon>Bacillota</taxon>
        <taxon>Bacilli</taxon>
        <taxon>Lactobacillales</taxon>
        <taxon>Enterococcaceae</taxon>
        <taxon>Vagococcus</taxon>
    </lineage>
</organism>
<evidence type="ECO:0000259" key="3">
    <source>
        <dbReference type="Pfam" id="PF03816"/>
    </source>
</evidence>
<dbReference type="Pfam" id="PF03816">
    <property type="entry name" value="LytR_cpsA_psr"/>
    <property type="match status" value="1"/>
</dbReference>
<dbReference type="PANTHER" id="PTHR33392:SF6">
    <property type="entry name" value="POLYISOPRENYL-TEICHOIC ACID--PEPTIDOGLYCAN TEICHOIC ACID TRANSFERASE TAGU"/>
    <property type="match status" value="1"/>
</dbReference>
<reference evidence="4 5" key="1">
    <citation type="submission" date="2017-05" db="EMBL/GenBank/DDBJ databases">
        <title>Vagococcus spp. assemblies.</title>
        <authorList>
            <person name="Gulvik C.A."/>
        </authorList>
    </citation>
    <scope>NUCLEOTIDE SEQUENCE [LARGE SCALE GENOMIC DNA]</scope>
    <source>
        <strain evidence="4 5">DSM 24756</strain>
    </source>
</reference>
<evidence type="ECO:0000256" key="1">
    <source>
        <dbReference type="ARBA" id="ARBA00006068"/>
    </source>
</evidence>
<dbReference type="AlphaFoldDB" id="A0A430AGN4"/>
<feature type="region of interest" description="Disordered" evidence="2">
    <location>
        <begin position="338"/>
        <end position="367"/>
    </location>
</feature>
<proteinExistence type="inferred from homology"/>
<evidence type="ECO:0000313" key="5">
    <source>
        <dbReference type="Proteomes" id="UP000288669"/>
    </source>
</evidence>